<keyword evidence="5" id="KW-0732">Signal</keyword>
<reference evidence="8" key="1">
    <citation type="journal article" date="2023" name="Mol. Phylogenet. Evol.">
        <title>Genome-scale phylogeny and comparative genomics of the fungal order Sordariales.</title>
        <authorList>
            <person name="Hensen N."/>
            <person name="Bonometti L."/>
            <person name="Westerberg I."/>
            <person name="Brannstrom I.O."/>
            <person name="Guillou S."/>
            <person name="Cros-Aarteil S."/>
            <person name="Calhoun S."/>
            <person name="Haridas S."/>
            <person name="Kuo A."/>
            <person name="Mondo S."/>
            <person name="Pangilinan J."/>
            <person name="Riley R."/>
            <person name="LaButti K."/>
            <person name="Andreopoulos B."/>
            <person name="Lipzen A."/>
            <person name="Chen C."/>
            <person name="Yan M."/>
            <person name="Daum C."/>
            <person name="Ng V."/>
            <person name="Clum A."/>
            <person name="Steindorff A."/>
            <person name="Ohm R.A."/>
            <person name="Martin F."/>
            <person name="Silar P."/>
            <person name="Natvig D.O."/>
            <person name="Lalanne C."/>
            <person name="Gautier V."/>
            <person name="Ament-Velasquez S.L."/>
            <person name="Kruys A."/>
            <person name="Hutchinson M.I."/>
            <person name="Powell A.J."/>
            <person name="Barry K."/>
            <person name="Miller A.N."/>
            <person name="Grigoriev I.V."/>
            <person name="Debuchy R."/>
            <person name="Gladieux P."/>
            <person name="Hiltunen Thoren M."/>
            <person name="Johannesson H."/>
        </authorList>
    </citation>
    <scope>NUCLEOTIDE SEQUENCE</scope>
    <source>
        <strain evidence="8">CBS 538.74</strain>
    </source>
</reference>
<accession>A0AAN6VI68</accession>
<feature type="domain" description="Glucose-methanol-choline oxidoreductase C-terminal" evidence="7">
    <location>
        <begin position="490"/>
        <end position="578"/>
    </location>
</feature>
<dbReference type="GO" id="GO:0016614">
    <property type="term" value="F:oxidoreductase activity, acting on CH-OH group of donors"/>
    <property type="evidence" value="ECO:0007669"/>
    <property type="project" value="InterPro"/>
</dbReference>
<gene>
    <name evidence="8" type="ORF">C8A00DRAFT_44873</name>
</gene>
<dbReference type="AlphaFoldDB" id="A0AAN6VI68"/>
<feature type="active site" description="Proton donor" evidence="3">
    <location>
        <position position="574"/>
    </location>
</feature>
<name>A0AAN6VI68_9PEZI</name>
<feature type="chain" id="PRO_5042954581" evidence="5">
    <location>
        <begin position="23"/>
        <end position="620"/>
    </location>
</feature>
<keyword evidence="2" id="KW-0325">Glycoprotein</keyword>
<protein>
    <submittedName>
        <fullName evidence="8">Dehydrogenase pate</fullName>
    </submittedName>
</protein>
<dbReference type="PANTHER" id="PTHR11552:SF138">
    <property type="entry name" value="DEHYDROGENASE PKFF-RELATED"/>
    <property type="match status" value="1"/>
</dbReference>
<keyword evidence="4" id="KW-0285">Flavoprotein</keyword>
<evidence type="ECO:0000313" key="9">
    <source>
        <dbReference type="Proteomes" id="UP001302745"/>
    </source>
</evidence>
<evidence type="ECO:0000259" key="7">
    <source>
        <dbReference type="Pfam" id="PF05199"/>
    </source>
</evidence>
<evidence type="ECO:0000256" key="3">
    <source>
        <dbReference type="PIRSR" id="PIRSR000137-1"/>
    </source>
</evidence>
<reference evidence="8" key="2">
    <citation type="submission" date="2023-05" db="EMBL/GenBank/DDBJ databases">
        <authorList>
            <consortium name="Lawrence Berkeley National Laboratory"/>
            <person name="Steindorff A."/>
            <person name="Hensen N."/>
            <person name="Bonometti L."/>
            <person name="Westerberg I."/>
            <person name="Brannstrom I.O."/>
            <person name="Guillou S."/>
            <person name="Cros-Aarteil S."/>
            <person name="Calhoun S."/>
            <person name="Haridas S."/>
            <person name="Kuo A."/>
            <person name="Mondo S."/>
            <person name="Pangilinan J."/>
            <person name="Riley R."/>
            <person name="Labutti K."/>
            <person name="Andreopoulos B."/>
            <person name="Lipzen A."/>
            <person name="Chen C."/>
            <person name="Yanf M."/>
            <person name="Daum C."/>
            <person name="Ng V."/>
            <person name="Clum A."/>
            <person name="Ohm R."/>
            <person name="Martin F."/>
            <person name="Silar P."/>
            <person name="Natvig D."/>
            <person name="Lalanne C."/>
            <person name="Gautier V."/>
            <person name="Ament-Velasquez S.L."/>
            <person name="Kruys A."/>
            <person name="Hutchinson M.I."/>
            <person name="Powell A.J."/>
            <person name="Barry K."/>
            <person name="Miller A.N."/>
            <person name="Grigoriev I.V."/>
            <person name="Debuchy R."/>
            <person name="Gladieux P."/>
            <person name="Thoren M.H."/>
            <person name="Johannesson H."/>
        </authorList>
    </citation>
    <scope>NUCLEOTIDE SEQUENCE</scope>
    <source>
        <strain evidence="8">CBS 538.74</strain>
    </source>
</reference>
<comment type="caution">
    <text evidence="8">The sequence shown here is derived from an EMBL/GenBank/DDBJ whole genome shotgun (WGS) entry which is preliminary data.</text>
</comment>
<feature type="binding site" evidence="4">
    <location>
        <begin position="601"/>
        <end position="602"/>
    </location>
    <ligand>
        <name>FAD</name>
        <dbReference type="ChEBI" id="CHEBI:57692"/>
    </ligand>
</feature>
<dbReference type="SUPFAM" id="SSF51905">
    <property type="entry name" value="FAD/NAD(P)-binding domain"/>
    <property type="match status" value="1"/>
</dbReference>
<comment type="similarity">
    <text evidence="1">Belongs to the GMC oxidoreductase family.</text>
</comment>
<dbReference type="InterPro" id="IPR007867">
    <property type="entry name" value="GMC_OxRtase_C"/>
</dbReference>
<evidence type="ECO:0000256" key="2">
    <source>
        <dbReference type="ARBA" id="ARBA00023180"/>
    </source>
</evidence>
<evidence type="ECO:0000256" key="1">
    <source>
        <dbReference type="ARBA" id="ARBA00010790"/>
    </source>
</evidence>
<evidence type="ECO:0000256" key="5">
    <source>
        <dbReference type="SAM" id="SignalP"/>
    </source>
</evidence>
<dbReference type="Pfam" id="PF00732">
    <property type="entry name" value="GMC_oxred_N"/>
    <property type="match status" value="1"/>
</dbReference>
<evidence type="ECO:0000259" key="6">
    <source>
        <dbReference type="Pfam" id="PF00732"/>
    </source>
</evidence>
<dbReference type="GO" id="GO:0050660">
    <property type="term" value="F:flavin adenine dinucleotide binding"/>
    <property type="evidence" value="ECO:0007669"/>
    <property type="project" value="InterPro"/>
</dbReference>
<comment type="cofactor">
    <cofactor evidence="4">
        <name>FAD</name>
        <dbReference type="ChEBI" id="CHEBI:57692"/>
    </cofactor>
</comment>
<dbReference type="SUPFAM" id="SSF54373">
    <property type="entry name" value="FAD-linked reductases, C-terminal domain"/>
    <property type="match status" value="1"/>
</dbReference>
<feature type="signal peptide" evidence="5">
    <location>
        <begin position="1"/>
        <end position="22"/>
    </location>
</feature>
<keyword evidence="9" id="KW-1185">Reference proteome</keyword>
<dbReference type="GO" id="GO:0044550">
    <property type="term" value="P:secondary metabolite biosynthetic process"/>
    <property type="evidence" value="ECO:0007669"/>
    <property type="project" value="TreeGrafter"/>
</dbReference>
<feature type="binding site" evidence="4">
    <location>
        <begin position="573"/>
        <end position="574"/>
    </location>
    <ligand>
        <name>FAD</name>
        <dbReference type="ChEBI" id="CHEBI:57692"/>
    </ligand>
</feature>
<feature type="domain" description="Glucose-methanol-choline oxidoreductase C-terminal" evidence="7">
    <location>
        <begin position="579"/>
        <end position="609"/>
    </location>
</feature>
<evidence type="ECO:0000313" key="8">
    <source>
        <dbReference type="EMBL" id="KAK4152008.1"/>
    </source>
</evidence>
<organism evidence="8 9">
    <name type="scientific">Chaetomidium leptoderma</name>
    <dbReference type="NCBI Taxonomy" id="669021"/>
    <lineage>
        <taxon>Eukaryota</taxon>
        <taxon>Fungi</taxon>
        <taxon>Dikarya</taxon>
        <taxon>Ascomycota</taxon>
        <taxon>Pezizomycotina</taxon>
        <taxon>Sordariomycetes</taxon>
        <taxon>Sordariomycetidae</taxon>
        <taxon>Sordariales</taxon>
        <taxon>Chaetomiaceae</taxon>
        <taxon>Chaetomidium</taxon>
    </lineage>
</organism>
<keyword evidence="4" id="KW-0274">FAD</keyword>
<dbReference type="Gene3D" id="3.30.560.10">
    <property type="entry name" value="Glucose Oxidase, domain 3"/>
    <property type="match status" value="1"/>
</dbReference>
<feature type="domain" description="Glucose-methanol-choline oxidoreductase N-terminal" evidence="6">
    <location>
        <begin position="52"/>
        <end position="374"/>
    </location>
</feature>
<dbReference type="InterPro" id="IPR000172">
    <property type="entry name" value="GMC_OxRdtase_N"/>
</dbReference>
<dbReference type="InterPro" id="IPR012132">
    <property type="entry name" value="GMC_OxRdtase"/>
</dbReference>
<feature type="active site" description="Proton acceptor" evidence="3">
    <location>
        <position position="600"/>
    </location>
</feature>
<dbReference type="PIRSF" id="PIRSF000137">
    <property type="entry name" value="Alcohol_oxidase"/>
    <property type="match status" value="1"/>
</dbReference>
<dbReference type="Proteomes" id="UP001302745">
    <property type="component" value="Unassembled WGS sequence"/>
</dbReference>
<dbReference type="InterPro" id="IPR036188">
    <property type="entry name" value="FAD/NAD-bd_sf"/>
</dbReference>
<sequence length="620" mass="65664">MGETKQLSLTLLLSLAFSLTTCGHVGRRLTSSAYGYPGVNATFDYAELPLTDVVVGGGTAGLAIASRLAETASVAVVEAGGFYDQDNSNLSVVPFYALTMPHIAPTPDYPRQPLFDWDLLSVPQTAAAGRTIHYAQAKTLGGCSAHNTLLYLRATRGAHKRWAEIAGDDTYKWDNSLPYFKRSCTLTPPNWEKRDTPNATFKYDPSAFSRGRGGPIQVSWSNWVDPSATWLAEALQSVGLRLSNIGFSSGILSGFSAWTPITVSPRYAERSASTAYLDEAIEDTDIMVYHHTQALKINFDASKKATSVLVSTQGAATEGLEYTLHATKEIILSAGVFHSPQLLMVSGVGPKTTLAHHKIPLVAHLPGVGANLHDPLLFPVSSALTPALPSAIGLVFSPDPAVQTSILHDYLADQAGPPTSPSKNCPPHLRTHLSPRTQNLLNTLPTDWPDVEYIAGAGPGAAAATGGGDGGTTTSSSSNVQTITAVVLNPFSRGTVSLASARMADPPVIDMAWLTDPADGEVAVAALRRAREVWNASVLADVKVGGGEIAPGEGVQSDAEVLGYIKKACVQIWHASSTVFGIRGLRVVDLSVLPFSPPTHPQGTVYALAEKIAEDIVRGR</sequence>
<dbReference type="Gene3D" id="3.50.50.60">
    <property type="entry name" value="FAD/NAD(P)-binding domain"/>
    <property type="match status" value="1"/>
</dbReference>
<evidence type="ECO:0000256" key="4">
    <source>
        <dbReference type="PIRSR" id="PIRSR000137-2"/>
    </source>
</evidence>
<dbReference type="EMBL" id="MU856991">
    <property type="protein sequence ID" value="KAK4152008.1"/>
    <property type="molecule type" value="Genomic_DNA"/>
</dbReference>
<dbReference type="PANTHER" id="PTHR11552">
    <property type="entry name" value="GLUCOSE-METHANOL-CHOLINE GMC OXIDOREDUCTASE"/>
    <property type="match status" value="1"/>
</dbReference>
<dbReference type="Pfam" id="PF05199">
    <property type="entry name" value="GMC_oxred_C"/>
    <property type="match status" value="2"/>
</dbReference>
<proteinExistence type="inferred from homology"/>